<keyword evidence="2" id="KW-1185">Reference proteome</keyword>
<proteinExistence type="predicted"/>
<name>A0A2I0KPJ8_PUNGR</name>
<reference evidence="1 2" key="1">
    <citation type="submission" date="2017-11" db="EMBL/GenBank/DDBJ databases">
        <title>De-novo sequencing of pomegranate (Punica granatum L.) genome.</title>
        <authorList>
            <person name="Akparov Z."/>
            <person name="Amiraslanov A."/>
            <person name="Hajiyeva S."/>
            <person name="Abbasov M."/>
            <person name="Kaur K."/>
            <person name="Hamwieh A."/>
            <person name="Solovyev V."/>
            <person name="Salamov A."/>
            <person name="Braich B."/>
            <person name="Kosarev P."/>
            <person name="Mahmoud A."/>
            <person name="Hajiyev E."/>
            <person name="Babayeva S."/>
            <person name="Izzatullayeva V."/>
            <person name="Mammadov A."/>
            <person name="Mammadov A."/>
            <person name="Sharifova S."/>
            <person name="Ojaghi J."/>
            <person name="Eynullazada K."/>
            <person name="Bayramov B."/>
            <person name="Abdulazimova A."/>
            <person name="Shahmuradov I."/>
        </authorList>
    </citation>
    <scope>NUCLEOTIDE SEQUENCE [LARGE SCALE GENOMIC DNA]</scope>
    <source>
        <strain evidence="2">cv. AG2017</strain>
        <tissue evidence="1">Leaf</tissue>
    </source>
</reference>
<sequence>MKVLTIGIRVRKWKPGSKLVVPSVLLAVVSRELQRSPPHNQEGGELLGLSLSYMENGEYECWRGRSQQAADQVESSSVRASSARRALTGVKGIEHSCGGVNSPPLAHQDLLLAILPKIEEPIDREQLPLSGSARVFGEG</sequence>
<comment type="caution">
    <text evidence="1">The sequence shown here is derived from an EMBL/GenBank/DDBJ whole genome shotgun (WGS) entry which is preliminary data.</text>
</comment>
<dbReference type="AlphaFoldDB" id="A0A2I0KPJ8"/>
<organism evidence="1 2">
    <name type="scientific">Punica granatum</name>
    <name type="common">Pomegranate</name>
    <dbReference type="NCBI Taxonomy" id="22663"/>
    <lineage>
        <taxon>Eukaryota</taxon>
        <taxon>Viridiplantae</taxon>
        <taxon>Streptophyta</taxon>
        <taxon>Embryophyta</taxon>
        <taxon>Tracheophyta</taxon>
        <taxon>Spermatophyta</taxon>
        <taxon>Magnoliopsida</taxon>
        <taxon>eudicotyledons</taxon>
        <taxon>Gunneridae</taxon>
        <taxon>Pentapetalae</taxon>
        <taxon>rosids</taxon>
        <taxon>malvids</taxon>
        <taxon>Myrtales</taxon>
        <taxon>Lythraceae</taxon>
        <taxon>Punica</taxon>
    </lineage>
</organism>
<dbReference type="EMBL" id="PGOL01000453">
    <property type="protein sequence ID" value="PKI70408.1"/>
    <property type="molecule type" value="Genomic_DNA"/>
</dbReference>
<dbReference type="Proteomes" id="UP000233551">
    <property type="component" value="Unassembled WGS sequence"/>
</dbReference>
<evidence type="ECO:0000313" key="1">
    <source>
        <dbReference type="EMBL" id="PKI70408.1"/>
    </source>
</evidence>
<protein>
    <submittedName>
        <fullName evidence="1">Uncharacterized protein</fullName>
    </submittedName>
</protein>
<gene>
    <name evidence="1" type="ORF">CRG98_009183</name>
</gene>
<accession>A0A2I0KPJ8</accession>
<evidence type="ECO:0000313" key="2">
    <source>
        <dbReference type="Proteomes" id="UP000233551"/>
    </source>
</evidence>